<reference evidence="2" key="1">
    <citation type="submission" date="2018-01" db="EMBL/GenBank/DDBJ databases">
        <authorList>
            <person name="Regsiter A."/>
            <person name="William W."/>
        </authorList>
    </citation>
    <scope>NUCLEOTIDE SEQUENCE</scope>
    <source>
        <strain evidence="2">TRIP AH-1</strain>
    </source>
</reference>
<dbReference type="InterPro" id="IPR013694">
    <property type="entry name" value="VIT"/>
</dbReference>
<evidence type="ECO:0000313" key="2">
    <source>
        <dbReference type="EMBL" id="SPD75429.1"/>
    </source>
</evidence>
<dbReference type="Pfam" id="PF08487">
    <property type="entry name" value="VIT"/>
    <property type="match status" value="1"/>
</dbReference>
<dbReference type="AlphaFoldDB" id="A0A445N168"/>
<accession>A0A445N168</accession>
<sequence>MGIELLIQLVVLNNLLSEAYLTQVYQNQEEKPIEAVYTFPLPSRAVLLGVKITIGERKLQGVVVEISEEIV</sequence>
<proteinExistence type="predicted"/>
<dbReference type="EMBL" id="OJIN01000201">
    <property type="protein sequence ID" value="SPD75429.1"/>
    <property type="molecule type" value="Genomic_DNA"/>
</dbReference>
<gene>
    <name evidence="2" type="ORF">PITCH_A580032</name>
</gene>
<dbReference type="PROSITE" id="PS51468">
    <property type="entry name" value="VIT"/>
    <property type="match status" value="1"/>
</dbReference>
<organism evidence="2">
    <name type="scientific">uncultured Desulfobacterium sp</name>
    <dbReference type="NCBI Taxonomy" id="201089"/>
    <lineage>
        <taxon>Bacteria</taxon>
        <taxon>Pseudomonadati</taxon>
        <taxon>Thermodesulfobacteriota</taxon>
        <taxon>Desulfobacteria</taxon>
        <taxon>Desulfobacterales</taxon>
        <taxon>Desulfobacteriaceae</taxon>
        <taxon>Desulfobacterium</taxon>
        <taxon>environmental samples</taxon>
    </lineage>
</organism>
<feature type="domain" description="VIT" evidence="1">
    <location>
        <begin position="1"/>
        <end position="71"/>
    </location>
</feature>
<protein>
    <recommendedName>
        <fullName evidence="1">VIT domain-containing protein</fullName>
    </recommendedName>
</protein>
<name>A0A445N168_9BACT</name>
<evidence type="ECO:0000259" key="1">
    <source>
        <dbReference type="PROSITE" id="PS51468"/>
    </source>
</evidence>